<dbReference type="RefSeq" id="WP_013408319.1">
    <property type="nucleotide sequence ID" value="NC_014655.1"/>
</dbReference>
<reference key="1">
    <citation type="submission" date="2010-11" db="EMBL/GenBank/DDBJ databases">
        <title>The complete genome of Leadbetterella byssophila DSM 17132.</title>
        <authorList>
            <consortium name="US DOE Joint Genome Institute (JGI-PGF)"/>
            <person name="Lucas S."/>
            <person name="Copeland A."/>
            <person name="Lapidus A."/>
            <person name="Glavina del Rio T."/>
            <person name="Dalin E."/>
            <person name="Tice H."/>
            <person name="Bruce D."/>
            <person name="Goodwin L."/>
            <person name="Pitluck S."/>
            <person name="Kyrpides N."/>
            <person name="Mavromatis K."/>
            <person name="Ivanova N."/>
            <person name="Teshima H."/>
            <person name="Brettin T."/>
            <person name="Detter J.C."/>
            <person name="Han C."/>
            <person name="Tapia R."/>
            <person name="Land M."/>
            <person name="Hauser L."/>
            <person name="Markowitz V."/>
            <person name="Cheng J.-F."/>
            <person name="Hugenholtz P."/>
            <person name="Woyke T."/>
            <person name="Wu D."/>
            <person name="Tindall B."/>
            <person name="Pomrenke H.G."/>
            <person name="Brambilla E."/>
            <person name="Klenk H.-P."/>
            <person name="Eisen J.A."/>
        </authorList>
    </citation>
    <scope>NUCLEOTIDE SEQUENCE [LARGE SCALE GENOMIC DNA]</scope>
    <source>
        <strain>DSM 17132</strain>
    </source>
</reference>
<proteinExistence type="predicted"/>
<dbReference type="KEGG" id="lby:Lbys_1562"/>
<dbReference type="AlphaFoldDB" id="E4RY59"/>
<dbReference type="OrthoDB" id="670066at2"/>
<name>E4RY59_LEAB4</name>
<evidence type="ECO:0000313" key="3">
    <source>
        <dbReference type="Proteomes" id="UP000007435"/>
    </source>
</evidence>
<keyword evidence="3" id="KW-1185">Reference proteome</keyword>
<reference evidence="2 3" key="2">
    <citation type="journal article" date="2011" name="Stand. Genomic Sci.">
        <title>Complete genome sequence of Leadbetterella byssophila type strain (4M15).</title>
        <authorList>
            <person name="Abt B."/>
            <person name="Teshima H."/>
            <person name="Lucas S."/>
            <person name="Lapidus A."/>
            <person name="Del Rio T.G."/>
            <person name="Nolan M."/>
            <person name="Tice H."/>
            <person name="Cheng J.F."/>
            <person name="Pitluck S."/>
            <person name="Liolios K."/>
            <person name="Pagani I."/>
            <person name="Ivanova N."/>
            <person name="Mavromatis K."/>
            <person name="Pati A."/>
            <person name="Tapia R."/>
            <person name="Han C."/>
            <person name="Goodwin L."/>
            <person name="Chen A."/>
            <person name="Palaniappan K."/>
            <person name="Land M."/>
            <person name="Hauser L."/>
            <person name="Chang Y.J."/>
            <person name="Jeffries C.D."/>
            <person name="Rohde M."/>
            <person name="Goker M."/>
            <person name="Tindall B.J."/>
            <person name="Detter J.C."/>
            <person name="Woyke T."/>
            <person name="Bristow J."/>
            <person name="Eisen J.A."/>
            <person name="Markowitz V."/>
            <person name="Hugenholtz P."/>
            <person name="Klenk H.P."/>
            <person name="Kyrpides N.C."/>
        </authorList>
    </citation>
    <scope>NUCLEOTIDE SEQUENCE [LARGE SCALE GENOMIC DNA]</scope>
    <source>
        <strain evidence="3">DSM 17132 / JCM 16389 / KACC 11308 / NBRC 106382 / 4M15</strain>
    </source>
</reference>
<dbReference type="HOGENOM" id="CLU_1625013_0_0_10"/>
<protein>
    <recommendedName>
        <fullName evidence="4">DUF1795 domain-containing protein</fullName>
    </recommendedName>
</protein>
<feature type="chain" id="PRO_5012677713" description="DUF1795 domain-containing protein" evidence="1">
    <location>
        <begin position="16"/>
        <end position="163"/>
    </location>
</feature>
<evidence type="ECO:0008006" key="4">
    <source>
        <dbReference type="Google" id="ProtNLM"/>
    </source>
</evidence>
<dbReference type="Proteomes" id="UP000007435">
    <property type="component" value="Chromosome"/>
</dbReference>
<sequence length="163" mass="18812">MKFLCLFLFPVFAIAQTVDTLNKFDYILPIPQGWTIKEGCQAQDCSLLAPQDHPKDTFLENLNVTVAEAPAKNYPVEKYVDFSAQYLPSVIEGFKILERKKLPDNKAYLIYTGTKNDFIQTWKQVYWIKGEKLYILTLSTESSQFENYIQNIGSFLDAFTLKD</sequence>
<dbReference type="STRING" id="649349.Lbys_1562"/>
<feature type="signal peptide" evidence="1">
    <location>
        <begin position="1"/>
        <end position="15"/>
    </location>
</feature>
<dbReference type="EMBL" id="CP002305">
    <property type="protein sequence ID" value="ADQ17270.1"/>
    <property type="molecule type" value="Genomic_DNA"/>
</dbReference>
<dbReference type="eggNOG" id="ENOG50348T8">
    <property type="taxonomic scope" value="Bacteria"/>
</dbReference>
<evidence type="ECO:0000256" key="1">
    <source>
        <dbReference type="SAM" id="SignalP"/>
    </source>
</evidence>
<dbReference type="Gene3D" id="3.40.1000.10">
    <property type="entry name" value="Mog1/PsbP, alpha/beta/alpha sandwich"/>
    <property type="match status" value="1"/>
</dbReference>
<gene>
    <name evidence="2" type="ordered locus">Lbys_1562</name>
</gene>
<keyword evidence="1" id="KW-0732">Signal</keyword>
<accession>E4RY59</accession>
<organism evidence="2 3">
    <name type="scientific">Leadbetterella byssophila (strain DSM 17132 / JCM 16389 / KACC 11308 / NBRC 106382 / 4M15)</name>
    <dbReference type="NCBI Taxonomy" id="649349"/>
    <lineage>
        <taxon>Bacteria</taxon>
        <taxon>Pseudomonadati</taxon>
        <taxon>Bacteroidota</taxon>
        <taxon>Cytophagia</taxon>
        <taxon>Cytophagales</taxon>
        <taxon>Leadbetterellaceae</taxon>
        <taxon>Leadbetterella</taxon>
    </lineage>
</organism>
<evidence type="ECO:0000313" key="2">
    <source>
        <dbReference type="EMBL" id="ADQ17270.1"/>
    </source>
</evidence>